<protein>
    <recommendedName>
        <fullName evidence="5">Spermidine synthase</fullName>
    </recommendedName>
</protein>
<feature type="transmembrane region" description="Helical" evidence="2">
    <location>
        <begin position="7"/>
        <end position="27"/>
    </location>
</feature>
<comment type="caution">
    <text evidence="3">The sequence shown here is derived from an EMBL/GenBank/DDBJ whole genome shotgun (WGS) entry which is preliminary data.</text>
</comment>
<dbReference type="Gene3D" id="3.40.50.150">
    <property type="entry name" value="Vaccinia Virus protein VP39"/>
    <property type="match status" value="1"/>
</dbReference>
<keyword evidence="4" id="KW-1185">Reference proteome</keyword>
<evidence type="ECO:0000313" key="4">
    <source>
        <dbReference type="Proteomes" id="UP000269669"/>
    </source>
</evidence>
<feature type="transmembrane region" description="Helical" evidence="2">
    <location>
        <begin position="387"/>
        <end position="407"/>
    </location>
</feature>
<evidence type="ECO:0000256" key="2">
    <source>
        <dbReference type="SAM" id="Phobius"/>
    </source>
</evidence>
<evidence type="ECO:0008006" key="5">
    <source>
        <dbReference type="Google" id="ProtNLM"/>
    </source>
</evidence>
<feature type="transmembrane region" description="Helical" evidence="2">
    <location>
        <begin position="213"/>
        <end position="233"/>
    </location>
</feature>
<dbReference type="AlphaFoldDB" id="A0A428MHS4"/>
<dbReference type="GO" id="GO:0006596">
    <property type="term" value="P:polyamine biosynthetic process"/>
    <property type="evidence" value="ECO:0007669"/>
    <property type="project" value="UniProtKB-KW"/>
</dbReference>
<keyword evidence="1" id="KW-0620">Polyamine biosynthesis</keyword>
<keyword evidence="2" id="KW-1133">Transmembrane helix</keyword>
<dbReference type="NCBIfam" id="NF037959">
    <property type="entry name" value="MFS_SpdSyn"/>
    <property type="match status" value="1"/>
</dbReference>
<gene>
    <name evidence="3" type="ORF">EDE15_1974</name>
</gene>
<dbReference type="OrthoDB" id="9761985at2"/>
<feature type="transmembrane region" description="Helical" evidence="2">
    <location>
        <begin position="175"/>
        <end position="192"/>
    </location>
</feature>
<evidence type="ECO:0000256" key="1">
    <source>
        <dbReference type="ARBA" id="ARBA00023115"/>
    </source>
</evidence>
<keyword evidence="2" id="KW-0812">Transmembrane</keyword>
<feature type="transmembrane region" description="Helical" evidence="2">
    <location>
        <begin position="74"/>
        <end position="92"/>
    </location>
</feature>
<reference evidence="3 4" key="1">
    <citation type="submission" date="2018-12" db="EMBL/GenBank/DDBJ databases">
        <title>Sequencing of bacterial isolates from soil warming experiment in Harvard Forest, Massachusetts, USA.</title>
        <authorList>
            <person name="Deangelis K."/>
        </authorList>
    </citation>
    <scope>NUCLEOTIDE SEQUENCE [LARGE SCALE GENOMIC DNA]</scope>
    <source>
        <strain evidence="3 4">EB153</strain>
    </source>
</reference>
<feature type="transmembrane region" description="Helical" evidence="2">
    <location>
        <begin position="145"/>
        <end position="163"/>
    </location>
</feature>
<feature type="transmembrane region" description="Helical" evidence="2">
    <location>
        <begin position="296"/>
        <end position="321"/>
    </location>
</feature>
<dbReference type="InterPro" id="IPR029063">
    <property type="entry name" value="SAM-dependent_MTases_sf"/>
</dbReference>
<sequence length="683" mass="75241">MPSSRALYALTIFLSAFLLFLVEPMAAKQLLPILGGSSAVWLTCLVFFQLTLLAGYLYAHWLNRSEFSRSRQRLHLALLTLAVLVLASTYLFHPSLSNGTTHPVTTIFASLTLSIGLPFLLLASTSPLLQVWLASSEAGPVPYRLFALSNAGSLLALLAYPTLVEPHLTLKLQRTLWTLGFFLFAILCAVLTRQSRPATPQPTAPEQAPTTPLTTKLLWFLLPMVAAMQLAAVTSHLTVNIAAIPLLWILPLAVYLLTFILAFEFPTLYRRGVVVRLLVLMLASLGYALSKTETSFPILISILFFLAECFIACLFCHAETYYLRPLRRSETTFFYLLIAAGGATGTFFIGIASPLIFSANYDLAIAFFLTAIMALVVTWSEGWPQRLLWFTSSILLFGLLVLLHVGYGRQTLVRVRDFYGTLRVKQSVTSPQGTTMRTLVNGTIQHGTQLFAPDLMRVPTTYYARDSGVGLAIRYCCTTLDSDTIRPRNIGVIGLGVGTIAAYGTPGDRMRFYEINPQVQPVAQNLFTYLRDSPAQITHIQGDARTSLAHEAPNQFDVLVIDAFSGDAIPLHLLTTEAIALYKSHLTPNGILAFHVSNQFLDLAPEIALLAASANMQSRIVDTPSNDAIGEFRSTWVLVTNNTAFLTSPAVAPYALRIDQIPALRPWTDDYSSLLPLLFRGHD</sequence>
<dbReference type="RefSeq" id="WP_125485056.1">
    <property type="nucleotide sequence ID" value="NZ_RSDW01000001.1"/>
</dbReference>
<feature type="transmembrane region" description="Helical" evidence="2">
    <location>
        <begin position="333"/>
        <end position="357"/>
    </location>
</feature>
<keyword evidence="2" id="KW-0472">Membrane</keyword>
<dbReference type="SUPFAM" id="SSF53335">
    <property type="entry name" value="S-adenosyl-L-methionine-dependent methyltransferases"/>
    <property type="match status" value="1"/>
</dbReference>
<dbReference type="PANTHER" id="PTHR43317:SF1">
    <property type="entry name" value="THERMOSPERMINE SYNTHASE ACAULIS5"/>
    <property type="match status" value="1"/>
</dbReference>
<organism evidence="3 4">
    <name type="scientific">Edaphobacter aggregans</name>
    <dbReference type="NCBI Taxonomy" id="570835"/>
    <lineage>
        <taxon>Bacteria</taxon>
        <taxon>Pseudomonadati</taxon>
        <taxon>Acidobacteriota</taxon>
        <taxon>Terriglobia</taxon>
        <taxon>Terriglobales</taxon>
        <taxon>Acidobacteriaceae</taxon>
        <taxon>Edaphobacter</taxon>
    </lineage>
</organism>
<name>A0A428MHS4_9BACT</name>
<evidence type="ECO:0000313" key="3">
    <source>
        <dbReference type="EMBL" id="RSL16458.1"/>
    </source>
</evidence>
<accession>A0A428MHS4</accession>
<dbReference type="EMBL" id="RSDW01000001">
    <property type="protein sequence ID" value="RSL16458.1"/>
    <property type="molecule type" value="Genomic_DNA"/>
</dbReference>
<feature type="transmembrane region" description="Helical" evidence="2">
    <location>
        <begin position="239"/>
        <end position="261"/>
    </location>
</feature>
<dbReference type="Proteomes" id="UP000269669">
    <property type="component" value="Unassembled WGS sequence"/>
</dbReference>
<feature type="transmembrane region" description="Helical" evidence="2">
    <location>
        <begin position="104"/>
        <end position="124"/>
    </location>
</feature>
<feature type="transmembrane region" description="Helical" evidence="2">
    <location>
        <begin position="273"/>
        <end position="290"/>
    </location>
</feature>
<feature type="transmembrane region" description="Helical" evidence="2">
    <location>
        <begin position="363"/>
        <end position="380"/>
    </location>
</feature>
<proteinExistence type="predicted"/>
<feature type="transmembrane region" description="Helical" evidence="2">
    <location>
        <begin position="39"/>
        <end position="62"/>
    </location>
</feature>
<dbReference type="PANTHER" id="PTHR43317">
    <property type="entry name" value="THERMOSPERMINE SYNTHASE ACAULIS5"/>
    <property type="match status" value="1"/>
</dbReference>